<dbReference type="PIRSF" id="PIRSF004846">
    <property type="entry name" value="ModA"/>
    <property type="match status" value="1"/>
</dbReference>
<dbReference type="PANTHER" id="PTHR30632:SF14">
    <property type="entry name" value="TUNGSTATE_MOLYBDATE_CHROMATE-BINDING PROTEIN MODA"/>
    <property type="match status" value="1"/>
</dbReference>
<keyword evidence="6" id="KW-1185">Reference proteome</keyword>
<dbReference type="NCBIfam" id="TIGR01256">
    <property type="entry name" value="modA"/>
    <property type="match status" value="1"/>
</dbReference>
<dbReference type="Gene3D" id="3.40.190.10">
    <property type="entry name" value="Periplasmic binding protein-like II"/>
    <property type="match status" value="2"/>
</dbReference>
<evidence type="ECO:0000313" key="6">
    <source>
        <dbReference type="Proteomes" id="UP000295620"/>
    </source>
</evidence>
<dbReference type="Pfam" id="PF13531">
    <property type="entry name" value="SBP_bac_11"/>
    <property type="match status" value="1"/>
</dbReference>
<reference evidence="5 6" key="1">
    <citation type="submission" date="2019-03" db="EMBL/GenBank/DDBJ databases">
        <title>Genomic Encyclopedia of Archaeal and Bacterial Type Strains, Phase II (KMG-II): from individual species to whole genera.</title>
        <authorList>
            <person name="Goeker M."/>
        </authorList>
    </citation>
    <scope>NUCLEOTIDE SEQUENCE [LARGE SCALE GENOMIC DNA]</scope>
    <source>
        <strain evidence="5 6">DSM 19035</strain>
    </source>
</reference>
<organism evidence="5 6">
    <name type="scientific">Pedobacter metabolipauper</name>
    <dbReference type="NCBI Taxonomy" id="425513"/>
    <lineage>
        <taxon>Bacteria</taxon>
        <taxon>Pseudomonadati</taxon>
        <taxon>Bacteroidota</taxon>
        <taxon>Sphingobacteriia</taxon>
        <taxon>Sphingobacteriales</taxon>
        <taxon>Sphingobacteriaceae</taxon>
        <taxon>Pedobacter</taxon>
    </lineage>
</organism>
<evidence type="ECO:0000256" key="2">
    <source>
        <dbReference type="ARBA" id="ARBA00022723"/>
    </source>
</evidence>
<accession>A0A4V3D1H8</accession>
<dbReference type="SUPFAM" id="SSF53850">
    <property type="entry name" value="Periplasmic binding protein-like II"/>
    <property type="match status" value="1"/>
</dbReference>
<protein>
    <submittedName>
        <fullName evidence="5">Molybdate transport system substrate-binding protein</fullName>
    </submittedName>
</protein>
<comment type="similarity">
    <text evidence="1">Belongs to the bacterial solute-binding protein ModA family.</text>
</comment>
<proteinExistence type="inferred from homology"/>
<dbReference type="GO" id="GO:0015689">
    <property type="term" value="P:molybdate ion transport"/>
    <property type="evidence" value="ECO:0007669"/>
    <property type="project" value="InterPro"/>
</dbReference>
<dbReference type="InterPro" id="IPR005950">
    <property type="entry name" value="ModA"/>
</dbReference>
<dbReference type="CDD" id="cd13539">
    <property type="entry name" value="PBP2_AvModA"/>
    <property type="match status" value="1"/>
</dbReference>
<dbReference type="EMBL" id="SNYC01000003">
    <property type="protein sequence ID" value="TDQ11273.1"/>
    <property type="molecule type" value="Genomic_DNA"/>
</dbReference>
<keyword evidence="3" id="KW-0732">Signal</keyword>
<dbReference type="InterPro" id="IPR044084">
    <property type="entry name" value="AvModA-like_subst-bd"/>
</dbReference>
<gene>
    <name evidence="5" type="ORF">ATK78_0391</name>
</gene>
<dbReference type="InterPro" id="IPR050682">
    <property type="entry name" value="ModA/WtpA"/>
</dbReference>
<dbReference type="RefSeq" id="WP_243732411.1">
    <property type="nucleotide sequence ID" value="NZ_SNYC01000003.1"/>
</dbReference>
<name>A0A4V3D1H8_9SPHI</name>
<sequence length="268" mass="29429">MKFKGNNALLMLKELKIICLGIFCCLIFHGQLYAQTLRIAVAANAQGVIKKLQADFKKRTGIETEAIIGASGKLTAQIMNGAPYDVFLSADTEFPEKLFAAGFGLKKPKIYALGSLIICGNIRGDISNWKKLIISDQAKKVAIANPKTAPYGKAAEEALRFYSLMDQVKSRLVYGESISQVNTYLQTGTVSIGFTTEAFLYENNNKSLKWARIDKESYDEIAQGAILLAYAKKGKLTAASKFFDYLSTDAARKIISSSGYHVPLNPKK</sequence>
<evidence type="ECO:0000256" key="3">
    <source>
        <dbReference type="ARBA" id="ARBA00022729"/>
    </source>
</evidence>
<feature type="binding site" evidence="4">
    <location>
        <position position="201"/>
    </location>
    <ligand>
        <name>molybdate</name>
        <dbReference type="ChEBI" id="CHEBI:36264"/>
    </ligand>
</feature>
<keyword evidence="4" id="KW-0500">Molybdenum</keyword>
<evidence type="ECO:0000256" key="1">
    <source>
        <dbReference type="ARBA" id="ARBA00009175"/>
    </source>
</evidence>
<dbReference type="Proteomes" id="UP000295620">
    <property type="component" value="Unassembled WGS sequence"/>
</dbReference>
<evidence type="ECO:0000313" key="5">
    <source>
        <dbReference type="EMBL" id="TDQ11273.1"/>
    </source>
</evidence>
<dbReference type="GO" id="GO:0030973">
    <property type="term" value="F:molybdate ion binding"/>
    <property type="evidence" value="ECO:0007669"/>
    <property type="project" value="InterPro"/>
</dbReference>
<keyword evidence="2 4" id="KW-0479">Metal-binding</keyword>
<feature type="binding site" evidence="4">
    <location>
        <position position="178"/>
    </location>
    <ligand>
        <name>molybdate</name>
        <dbReference type="ChEBI" id="CHEBI:36264"/>
    </ligand>
</feature>
<dbReference type="PANTHER" id="PTHR30632">
    <property type="entry name" value="MOLYBDATE-BINDING PERIPLASMIC PROTEIN"/>
    <property type="match status" value="1"/>
</dbReference>
<dbReference type="AlphaFoldDB" id="A0A4V3D1H8"/>
<dbReference type="GO" id="GO:0046872">
    <property type="term" value="F:metal ion binding"/>
    <property type="evidence" value="ECO:0007669"/>
    <property type="project" value="UniProtKB-KW"/>
</dbReference>
<evidence type="ECO:0000256" key="4">
    <source>
        <dbReference type="PIRSR" id="PIRSR004846-1"/>
    </source>
</evidence>
<comment type="caution">
    <text evidence="5">The sequence shown here is derived from an EMBL/GenBank/DDBJ whole genome shotgun (WGS) entry which is preliminary data.</text>
</comment>
<feature type="binding site" evidence="4">
    <location>
        <position position="71"/>
    </location>
    <ligand>
        <name>molybdate</name>
        <dbReference type="ChEBI" id="CHEBI:36264"/>
    </ligand>
</feature>